<keyword evidence="3" id="KW-0808">Transferase</keyword>
<accession>A0A8J5QXN9</accession>
<gene>
    <name evidence="9" type="ORF">G9C98_004007</name>
</gene>
<dbReference type="AlphaFoldDB" id="A0A8J5QXN9"/>
<dbReference type="GO" id="GO:0005789">
    <property type="term" value="C:endoplasmic reticulum membrane"/>
    <property type="evidence" value="ECO:0007669"/>
    <property type="project" value="UniProtKB-SubCell"/>
</dbReference>
<keyword evidence="10" id="KW-1185">Reference proteome</keyword>
<dbReference type="InterPro" id="IPR005599">
    <property type="entry name" value="GPI_mannosylTrfase"/>
</dbReference>
<evidence type="ECO:0000256" key="6">
    <source>
        <dbReference type="ARBA" id="ARBA00022989"/>
    </source>
</evidence>
<feature type="transmembrane region" description="Helical" evidence="8">
    <location>
        <begin position="312"/>
        <end position="330"/>
    </location>
</feature>
<reference evidence="9" key="2">
    <citation type="submission" date="2021-04" db="EMBL/GenBank/DDBJ databases">
        <title>Genome-wide patterns of bracovirus chromosomal integration into multiple host tissues during parasitism.</title>
        <authorList>
            <person name="Chebbi M.A.C."/>
        </authorList>
    </citation>
    <scope>NUCLEOTIDE SEQUENCE</scope>
    <source>
        <tissue evidence="9">Whole body</tissue>
    </source>
</reference>
<evidence type="ECO:0000256" key="8">
    <source>
        <dbReference type="RuleBase" id="RU363075"/>
    </source>
</evidence>
<sequence length="503" mass="59854">MFLHYFRFGRTVDRNLWCFLIFIKLIVCCLVKTFYVPDEYWQSLEVAHRQAFGYGYLTWEWNYKIRSYVYPFVISIIYKILAIFRLDFPEMIIFLPRLFQAMLSGFAEYRFSKWTRNNLTTAFLLMNPFWNYCATRTLINTLETSLTMIALSIFPWNEKDKHRSDFIWLVGFMFFIRPTAAIMWAPLCMYHVYIFKKSINQLIKDYFFIGLCVSGIAITIDSYCYGQLVVTPWEFFKVNVLTNVANHYGKQPLLWYLYSALPVFLLIKLIILPLVIRHIIYKQKLMSKPLISLAIIVWTITIYSLLPHKEHRFILPLLPLLVYLITNFNYQAYVSKKFKNIIIFILLFINFGLLFYIGVIHQQGSTKIMHYLRHEIDNSQSDVDVMFLTPCHSTPFYSYVHQNVSMEFLTCEPNLQNQNNYLDEADIFFNDPMAWLEKRYTNSTLPSLVVMYDNLAPRIKGFIDNYRLILSVFDSFHPSTKRGRKKGTNEMLSTPYCFRIFSQ</sequence>
<evidence type="ECO:0000313" key="9">
    <source>
        <dbReference type="EMBL" id="KAG8036685.1"/>
    </source>
</evidence>
<evidence type="ECO:0000313" key="10">
    <source>
        <dbReference type="Proteomes" id="UP000729913"/>
    </source>
</evidence>
<dbReference type="Pfam" id="PF03901">
    <property type="entry name" value="Glyco_transf_22"/>
    <property type="match status" value="1"/>
</dbReference>
<dbReference type="Proteomes" id="UP000729913">
    <property type="component" value="Unassembled WGS sequence"/>
</dbReference>
<feature type="transmembrane region" description="Helical" evidence="8">
    <location>
        <begin position="68"/>
        <end position="88"/>
    </location>
</feature>
<protein>
    <recommendedName>
        <fullName evidence="8">Mannosyltransferase</fullName>
        <ecNumber evidence="8">2.4.1.-</ecNumber>
    </recommendedName>
</protein>
<evidence type="ECO:0000256" key="5">
    <source>
        <dbReference type="ARBA" id="ARBA00022824"/>
    </source>
</evidence>
<dbReference type="PANTHER" id="PTHR22760:SF4">
    <property type="entry name" value="GPI MANNOSYLTRANSFERASE 3"/>
    <property type="match status" value="1"/>
</dbReference>
<feature type="transmembrane region" description="Helical" evidence="8">
    <location>
        <begin position="342"/>
        <end position="360"/>
    </location>
</feature>
<evidence type="ECO:0000256" key="7">
    <source>
        <dbReference type="ARBA" id="ARBA00023136"/>
    </source>
</evidence>
<feature type="transmembrane region" description="Helical" evidence="8">
    <location>
        <begin position="166"/>
        <end position="194"/>
    </location>
</feature>
<keyword evidence="7 8" id="KW-0472">Membrane</keyword>
<feature type="transmembrane region" description="Helical" evidence="8">
    <location>
        <begin position="288"/>
        <end position="306"/>
    </location>
</feature>
<comment type="subcellular location">
    <subcellularLocation>
        <location evidence="1 8">Endoplasmic reticulum membrane</location>
        <topology evidence="1 8">Multi-pass membrane protein</topology>
    </subcellularLocation>
</comment>
<reference evidence="9" key="1">
    <citation type="submission" date="2020-03" db="EMBL/GenBank/DDBJ databases">
        <authorList>
            <person name="Chebbi M.A."/>
            <person name="Drezen J.M."/>
        </authorList>
    </citation>
    <scope>NUCLEOTIDE SEQUENCE</scope>
    <source>
        <tissue evidence="9">Whole body</tissue>
    </source>
</reference>
<keyword evidence="6 8" id="KW-1133">Transmembrane helix</keyword>
<evidence type="ECO:0000256" key="2">
    <source>
        <dbReference type="ARBA" id="ARBA00022676"/>
    </source>
</evidence>
<feature type="transmembrane region" description="Helical" evidence="8">
    <location>
        <begin position="206"/>
        <end position="233"/>
    </location>
</feature>
<dbReference type="OrthoDB" id="416834at2759"/>
<dbReference type="GO" id="GO:0000026">
    <property type="term" value="F:alpha-1,2-mannosyltransferase activity"/>
    <property type="evidence" value="ECO:0007669"/>
    <property type="project" value="TreeGrafter"/>
</dbReference>
<feature type="transmembrane region" description="Helical" evidence="8">
    <location>
        <begin position="253"/>
        <end position="276"/>
    </location>
</feature>
<comment type="similarity">
    <text evidence="8">Belongs to the glycosyltransferase 22 family.</text>
</comment>
<dbReference type="EC" id="2.4.1.-" evidence="8"/>
<dbReference type="GO" id="GO:0006506">
    <property type="term" value="P:GPI anchor biosynthetic process"/>
    <property type="evidence" value="ECO:0007669"/>
    <property type="project" value="TreeGrafter"/>
</dbReference>
<dbReference type="PANTHER" id="PTHR22760">
    <property type="entry name" value="GLYCOSYLTRANSFERASE"/>
    <property type="match status" value="1"/>
</dbReference>
<evidence type="ECO:0000256" key="4">
    <source>
        <dbReference type="ARBA" id="ARBA00022692"/>
    </source>
</evidence>
<dbReference type="EMBL" id="JAAOIC020000048">
    <property type="protein sequence ID" value="KAG8036685.1"/>
    <property type="molecule type" value="Genomic_DNA"/>
</dbReference>
<evidence type="ECO:0000256" key="1">
    <source>
        <dbReference type="ARBA" id="ARBA00004477"/>
    </source>
</evidence>
<proteinExistence type="inferred from homology"/>
<keyword evidence="2 8" id="KW-0328">Glycosyltransferase</keyword>
<evidence type="ECO:0000256" key="3">
    <source>
        <dbReference type="ARBA" id="ARBA00022679"/>
    </source>
</evidence>
<organism evidence="9 10">
    <name type="scientific">Cotesia typhae</name>
    <dbReference type="NCBI Taxonomy" id="2053667"/>
    <lineage>
        <taxon>Eukaryota</taxon>
        <taxon>Metazoa</taxon>
        <taxon>Ecdysozoa</taxon>
        <taxon>Arthropoda</taxon>
        <taxon>Hexapoda</taxon>
        <taxon>Insecta</taxon>
        <taxon>Pterygota</taxon>
        <taxon>Neoptera</taxon>
        <taxon>Endopterygota</taxon>
        <taxon>Hymenoptera</taxon>
        <taxon>Apocrita</taxon>
        <taxon>Ichneumonoidea</taxon>
        <taxon>Braconidae</taxon>
        <taxon>Microgastrinae</taxon>
        <taxon>Cotesia</taxon>
    </lineage>
</organism>
<keyword evidence="5 8" id="KW-0256">Endoplasmic reticulum</keyword>
<keyword evidence="4 8" id="KW-0812">Transmembrane</keyword>
<comment type="caution">
    <text evidence="9">The sequence shown here is derived from an EMBL/GenBank/DDBJ whole genome shotgun (WGS) entry which is preliminary data.</text>
</comment>
<name>A0A8J5QXN9_9HYME</name>
<feature type="transmembrane region" description="Helical" evidence="8">
    <location>
        <begin position="16"/>
        <end position="35"/>
    </location>
</feature>